<evidence type="ECO:0000256" key="8">
    <source>
        <dbReference type="PIRSR" id="PIRSR611782-2"/>
    </source>
</evidence>
<dbReference type="Gene3D" id="2.40.10.10">
    <property type="entry name" value="Trypsin-like serine proteases"/>
    <property type="match status" value="2"/>
</dbReference>
<reference evidence="10 11" key="1">
    <citation type="submission" date="2020-08" db="EMBL/GenBank/DDBJ databases">
        <title>Genomic Encyclopedia of Type Strains, Phase IV (KMG-IV): sequencing the most valuable type-strain genomes for metagenomic binning, comparative biology and taxonomic classification.</title>
        <authorList>
            <person name="Goeker M."/>
        </authorList>
    </citation>
    <scope>NUCLEOTIDE SEQUENCE [LARGE SCALE GENOMIC DNA]</scope>
    <source>
        <strain evidence="10 11">DSM 13481</strain>
    </source>
</reference>
<feature type="binding site" evidence="8">
    <location>
        <position position="96"/>
    </location>
    <ligand>
        <name>substrate</name>
    </ligand>
</feature>
<dbReference type="Proteomes" id="UP000555828">
    <property type="component" value="Unassembled WGS sequence"/>
</dbReference>
<dbReference type="InterPro" id="IPR001478">
    <property type="entry name" value="PDZ"/>
</dbReference>
<evidence type="ECO:0000256" key="5">
    <source>
        <dbReference type="ARBA" id="ARBA00022801"/>
    </source>
</evidence>
<keyword evidence="5" id="KW-0378">Hydrolase</keyword>
<proteinExistence type="inferred from homology"/>
<evidence type="ECO:0000256" key="7">
    <source>
        <dbReference type="PIRSR" id="PIRSR611782-1"/>
    </source>
</evidence>
<keyword evidence="6" id="KW-0720">Serine protease</keyword>
<dbReference type="Gene3D" id="2.30.42.10">
    <property type="match status" value="1"/>
</dbReference>
<keyword evidence="11" id="KW-1185">Reference proteome</keyword>
<keyword evidence="3" id="KW-0732">Signal</keyword>
<accession>A0A841GPI2</accession>
<dbReference type="RefSeq" id="WP_184619717.1">
    <property type="nucleotide sequence ID" value="NZ_JACHEX010000004.1"/>
</dbReference>
<evidence type="ECO:0000256" key="3">
    <source>
        <dbReference type="ARBA" id="ARBA00022729"/>
    </source>
</evidence>
<feature type="binding site" evidence="8">
    <location>
        <position position="126"/>
    </location>
    <ligand>
        <name>substrate</name>
    </ligand>
</feature>
<dbReference type="InterPro" id="IPR001940">
    <property type="entry name" value="Peptidase_S1C"/>
</dbReference>
<feature type="active site" description="Charge relay system" evidence="7">
    <location>
        <position position="96"/>
    </location>
</feature>
<keyword evidence="4" id="KW-0677">Repeat</keyword>
<dbReference type="PRINTS" id="PR00834">
    <property type="entry name" value="PROTEASES2C"/>
</dbReference>
<organism evidence="10 11">
    <name type="scientific">Thermosipho japonicus</name>
    <dbReference type="NCBI Taxonomy" id="90323"/>
    <lineage>
        <taxon>Bacteria</taxon>
        <taxon>Thermotogati</taxon>
        <taxon>Thermotogota</taxon>
        <taxon>Thermotogae</taxon>
        <taxon>Thermotogales</taxon>
        <taxon>Fervidobacteriaceae</taxon>
        <taxon>Thermosipho</taxon>
    </lineage>
</organism>
<feature type="binding site" evidence="8">
    <location>
        <begin position="221"/>
        <end position="225"/>
    </location>
    <ligand>
        <name>substrate</name>
    </ligand>
</feature>
<dbReference type="InterPro" id="IPR036034">
    <property type="entry name" value="PDZ_sf"/>
</dbReference>
<protein>
    <submittedName>
        <fullName evidence="10">Do/DeqQ family serine protease</fullName>
    </submittedName>
</protein>
<sequence length="453" mass="50070">MKKFSVMLILGFFSLMIFSYVNPDYVSPVTKVVEEAAPAVVKVEATVYSTSYIDPFIEDFFKRWFGDIPKQYQQKGTSLGSGFIFDKEGYILTNFHVVDGAEEIKVSLLDGTEYKAEYIGGDKELDIAVLKIDPKDRDLPVLEFGDSDKIKIGEWAIAIGNPLGFQHTVTLGVVSAVGRKIPKPDNSGYYTNLIQTDAAINPGNSGGPLLNIHGQVIGINTAIIAPSEAMNIGFAIPINTAKRFIDSIIKTGKVEKAYLGVYMQTVTDELKKALGLKVSKGVYIAQVVKNSPAEKAGLKEGDVILEVENMSVSSAGELASIIHNYTPGSKIKIKIDRRGKEIELEVILGRVEESFEEEVEAQEFAGIIVKDIDRADREKYQIPEEVNGVIVVKSKNGFIKEGYVIYKMAISGKTYKIENINDWNNTIKNVKKGDYVAFFYYYKGATGIFSFGY</sequence>
<comment type="caution">
    <text evidence="10">The sequence shown here is derived from an EMBL/GenBank/DDBJ whole genome shotgun (WGS) entry which is preliminary data.</text>
</comment>
<dbReference type="SUPFAM" id="SSF50494">
    <property type="entry name" value="Trypsin-like serine proteases"/>
    <property type="match status" value="1"/>
</dbReference>
<dbReference type="PROSITE" id="PS50106">
    <property type="entry name" value="PDZ"/>
    <property type="match status" value="1"/>
</dbReference>
<gene>
    <name evidence="10" type="ORF">HNP65_001587</name>
</gene>
<dbReference type="EMBL" id="JACHEX010000004">
    <property type="protein sequence ID" value="MBB6063124.1"/>
    <property type="molecule type" value="Genomic_DNA"/>
</dbReference>
<feature type="binding site" evidence="8">
    <location>
        <begin position="203"/>
        <end position="205"/>
    </location>
    <ligand>
        <name>substrate</name>
    </ligand>
</feature>
<feature type="active site" description="Charge relay system" evidence="7">
    <location>
        <position position="205"/>
    </location>
</feature>
<evidence type="ECO:0000256" key="1">
    <source>
        <dbReference type="ARBA" id="ARBA00010541"/>
    </source>
</evidence>
<dbReference type="NCBIfam" id="TIGR02037">
    <property type="entry name" value="degP_htrA_DO"/>
    <property type="match status" value="1"/>
</dbReference>
<evidence type="ECO:0000313" key="10">
    <source>
        <dbReference type="EMBL" id="MBB6063124.1"/>
    </source>
</evidence>
<dbReference type="PANTHER" id="PTHR22939:SF129">
    <property type="entry name" value="SERINE PROTEASE HTRA2, MITOCHONDRIAL"/>
    <property type="match status" value="1"/>
</dbReference>
<dbReference type="Pfam" id="PF13180">
    <property type="entry name" value="PDZ_2"/>
    <property type="match status" value="1"/>
</dbReference>
<evidence type="ECO:0000256" key="4">
    <source>
        <dbReference type="ARBA" id="ARBA00022737"/>
    </source>
</evidence>
<evidence type="ECO:0000256" key="6">
    <source>
        <dbReference type="ARBA" id="ARBA00022825"/>
    </source>
</evidence>
<dbReference type="SMART" id="SM00228">
    <property type="entry name" value="PDZ"/>
    <property type="match status" value="1"/>
</dbReference>
<dbReference type="InterPro" id="IPR043504">
    <property type="entry name" value="Peptidase_S1_PA_chymotrypsin"/>
</dbReference>
<evidence type="ECO:0000313" key="11">
    <source>
        <dbReference type="Proteomes" id="UP000555828"/>
    </source>
</evidence>
<dbReference type="FunFam" id="2.40.10.10:FF:000001">
    <property type="entry name" value="Periplasmic serine protease DegS"/>
    <property type="match status" value="1"/>
</dbReference>
<dbReference type="CDD" id="cd10839">
    <property type="entry name" value="cpPDZ1_DegP-like"/>
    <property type="match status" value="1"/>
</dbReference>
<dbReference type="InterPro" id="IPR009003">
    <property type="entry name" value="Peptidase_S1_PA"/>
</dbReference>
<dbReference type="SUPFAM" id="SSF50156">
    <property type="entry name" value="PDZ domain-like"/>
    <property type="match status" value="1"/>
</dbReference>
<dbReference type="PANTHER" id="PTHR22939">
    <property type="entry name" value="SERINE PROTEASE FAMILY S1C HTRA-RELATED"/>
    <property type="match status" value="1"/>
</dbReference>
<dbReference type="AlphaFoldDB" id="A0A841GPI2"/>
<evidence type="ECO:0000256" key="2">
    <source>
        <dbReference type="ARBA" id="ARBA00022670"/>
    </source>
</evidence>
<feature type="domain" description="PDZ" evidence="9">
    <location>
        <begin position="260"/>
        <end position="339"/>
    </location>
</feature>
<dbReference type="GO" id="GO:0004252">
    <property type="term" value="F:serine-type endopeptidase activity"/>
    <property type="evidence" value="ECO:0007669"/>
    <property type="project" value="InterPro"/>
</dbReference>
<dbReference type="GO" id="GO:0006508">
    <property type="term" value="P:proteolysis"/>
    <property type="evidence" value="ECO:0007669"/>
    <property type="project" value="UniProtKB-KW"/>
</dbReference>
<keyword evidence="2 10" id="KW-0645">Protease</keyword>
<evidence type="ECO:0000259" key="9">
    <source>
        <dbReference type="PROSITE" id="PS50106"/>
    </source>
</evidence>
<dbReference type="Pfam" id="PF13365">
    <property type="entry name" value="Trypsin_2"/>
    <property type="match status" value="1"/>
</dbReference>
<feature type="active site" description="Charge relay system" evidence="7">
    <location>
        <position position="126"/>
    </location>
</feature>
<name>A0A841GPI2_9BACT</name>
<dbReference type="InterPro" id="IPR011782">
    <property type="entry name" value="Pept_S1C_Do"/>
</dbReference>
<comment type="similarity">
    <text evidence="1">Belongs to the peptidase S1C family.</text>
</comment>